<dbReference type="SMART" id="SM01359">
    <property type="entry name" value="A2M_N_2"/>
    <property type="match status" value="1"/>
</dbReference>
<dbReference type="InterPro" id="IPR041462">
    <property type="entry name" value="Bact_A2M_MG6"/>
</dbReference>
<evidence type="ECO:0000259" key="3">
    <source>
        <dbReference type="SMART" id="SM01360"/>
    </source>
</evidence>
<dbReference type="InterPro" id="IPR002890">
    <property type="entry name" value="MG2"/>
</dbReference>
<dbReference type="SMART" id="SM01419">
    <property type="entry name" value="Thiol-ester_cl"/>
    <property type="match status" value="1"/>
</dbReference>
<protein>
    <submittedName>
        <fullName evidence="4">Large extracellular alpha-helical protein</fullName>
    </submittedName>
</protein>
<dbReference type="EMBL" id="FPHE01000003">
    <property type="protein sequence ID" value="SFV50375.1"/>
    <property type="molecule type" value="Genomic_DNA"/>
</dbReference>
<dbReference type="Pfam" id="PF07678">
    <property type="entry name" value="TED_complement"/>
    <property type="match status" value="1"/>
</dbReference>
<dbReference type="Pfam" id="PF17962">
    <property type="entry name" value="bMG6"/>
    <property type="match status" value="1"/>
</dbReference>
<dbReference type="Pfam" id="PF00207">
    <property type="entry name" value="A2M"/>
    <property type="match status" value="1"/>
</dbReference>
<dbReference type="InterPro" id="IPR011625">
    <property type="entry name" value="A2M_N_BRD"/>
</dbReference>
<dbReference type="Pfam" id="PF01835">
    <property type="entry name" value="MG2"/>
    <property type="match status" value="1"/>
</dbReference>
<dbReference type="Pfam" id="PF11974">
    <property type="entry name" value="bMG3"/>
    <property type="match status" value="1"/>
</dbReference>
<evidence type="ECO:0000313" key="4">
    <source>
        <dbReference type="EMBL" id="SFV50375.1"/>
    </source>
</evidence>
<dbReference type="PANTHER" id="PTHR40094:SF1">
    <property type="entry name" value="UBIQUITIN DOMAIN-CONTAINING PROTEIN"/>
    <property type="match status" value="1"/>
</dbReference>
<reference evidence="4" key="1">
    <citation type="submission" date="2016-10" db="EMBL/GenBank/DDBJ databases">
        <authorList>
            <person name="de Groot N.N."/>
        </authorList>
    </citation>
    <scope>NUCLEOTIDE SEQUENCE</scope>
</reference>
<dbReference type="InterPro" id="IPR001599">
    <property type="entry name" value="Macroglobln_a2"/>
</dbReference>
<proteinExistence type="predicted"/>
<dbReference type="GO" id="GO:0004866">
    <property type="term" value="F:endopeptidase inhibitor activity"/>
    <property type="evidence" value="ECO:0007669"/>
    <property type="project" value="InterPro"/>
</dbReference>
<name>A0A1W1BAB4_9ZZZZ</name>
<dbReference type="Pfam" id="PF17972">
    <property type="entry name" value="bMG5"/>
    <property type="match status" value="1"/>
</dbReference>
<feature type="domain" description="Alpha-2-macroglobulin bait region" evidence="2">
    <location>
        <begin position="852"/>
        <end position="992"/>
    </location>
</feature>
<evidence type="ECO:0000259" key="2">
    <source>
        <dbReference type="SMART" id="SM01359"/>
    </source>
</evidence>
<dbReference type="InterPro" id="IPR047565">
    <property type="entry name" value="Alpha-macroglob_thiol-ester_cl"/>
</dbReference>
<dbReference type="InterPro" id="IPR021868">
    <property type="entry name" value="Alpha_2_Macroglob_MG3"/>
</dbReference>
<sequence length="1851" mass="211488">MEIPFSVESNSSIFDSTIGYTHQNLLSCKPAIDAVYRVVSDKKLKVIPTESLKSNSNYSCKYKNNSFSFTTEPLTVKEYHYFKRDRVLRLNFSGKLNLKDAKNHIRLEKKDKLTTTNLNYTITQHSDRVLLLKINEPIGNHAVELSVDKGILTEKFSATFNDKGLTPTTLDKGKKPLIITDNPQMVSLDSGEFALRIFLDDTLEGKPENFIEINGIENFRLDKDNYIDSETRENFNISGEVYYYTDVISSEFKPNSSYSVTLKKGLQNYHELKEDKRYTLKTKDRAKSIIFEDDKPYISNAGELGFKSVNIDSATLIVERILDDNLRYFMNFSSAKKNKVYQYTKEIFSKKLILNNPKNIVTKQKFLLSDIAKKLPYGVYNITLRYTVDKEEKSSSKILFMSNLGISVNLSKDQAFVTVLALNTAKPVLSAEVEIYGENNELLGKARTDVNGVAVINRENLLEKNPKGVIAKTEYNQNFLALNHTISSPTPEDILTKPERFKAHIYFQSKLVRPSEKVNALITVKDRDFISASKLPIKLILKEQYGKVVKKRVYHTDEYGIIDFNYQLDSNDRTGNYELIAYIGDTQIGKKLLKVEAFMPPKIENHISTTKEAYQAGELIEANITSNYLFGTPASGLTGKITLDSRLSDFKDKKYKNYSFTNRNLSLKNTQTYLKETQDIRLDNRGKISVVLPTNIEQKVPSTLELMLGATIMDDTQPVSEYKKLTLYPYSAMVGVKLDKKQIERGAELQGKAILIDPKTKKLIDRELYAVIKKIDWHYNYSGGHYEWDKEMKTIDSFTLKSNEKFSKKIEENGNYTIEIYDRLGGHSSSSSFEVWWESYSNISPSSDLKSIEINFEDRLYQKGDKISATIKSPILKGELFLTLESDEVKSYKRITIDKGVAKLEMPIKYEMKRGAYLHATVYRPSDTSSKLIPFRAIGYKFVKANRNAHKIDINITTPKESKSKTTLRLGVKTDKKAKLLISVVDSAILQLAKQKNPKIFDYFNEQPKKKLSYYDLYDQLMSYIAEGKLIDFGAGGIAGLSVFDDKHKAPDLGKRIKPFMKWSGVIETKNNQVTANIDIPEFNGKATIIVIAINEDSVGVTSKELIIKDDIMIKPSYPKYSLVGDDIEVPIRLFNTTKQEETITLSTEISDNLSFDIEKKPITIPANSSKLIKAKLKTKEIGRGKIKITASFGNERVTKSVELPIYSPYAISTKTFKGISNKAQSFKVPKEYMGAKVYITISDNLIGSMRDDLKELIGYPYGCAEQTTSKISAMHYAKPFLKDDKLLGESQNFIRQGIKKLRNLQNYYGEFSYWEEEGYINPYASLYSAQTLLELKRDGVEVDRKVIEKSIKMLKSVTTANDNYLGKYSEFHRLYAGYILAENRSLDSSTTNMLLEKKFYKKHFLSTLYMSAILKIEGRKAEAEKIYKSITHTLSSYQQKSYGNRSENFESNNRDMFLHFLIKSQYFKKETKDLATIQKSLDELYSTQEIATALKAISIYLGKPKNSKIDIEMKINGETIKFTEAENIAIESITSNTISLTPNSGAMSYNIELVKHLPKPLKNELSPTKTISIMREFINEQNQTLNLSALKQGDKIYSKVTIANIGKVNSVVINQRIPACLTIVNSNIQSTIERFNDININREYRDIRDDRVLDFITLPKKTKLDNITNSHYIVQNRGTLFTPLIVTTKGKCKIPAIITEAMYDSQINDYAKEATQITIGTTPPNKTLESKAKKIVKTLYYREMQRNNPNEFIELFHYPISTYYRIKNATKEDILKDKQEYFKKWTKRIYNNIRLSIISVDHSKKEVNVKIVFDYLLQNGKKELKGVSRHLLTLREIGGEVLITKVELAR</sequence>
<dbReference type="CDD" id="cd02891">
    <property type="entry name" value="A2M_like"/>
    <property type="match status" value="1"/>
</dbReference>
<feature type="domain" description="Alpha-2-macroglobulin" evidence="3">
    <location>
        <begin position="1062"/>
        <end position="1148"/>
    </location>
</feature>
<evidence type="ECO:0000256" key="1">
    <source>
        <dbReference type="ARBA" id="ARBA00022729"/>
    </source>
</evidence>
<dbReference type="GO" id="GO:0005615">
    <property type="term" value="C:extracellular space"/>
    <property type="evidence" value="ECO:0007669"/>
    <property type="project" value="InterPro"/>
</dbReference>
<dbReference type="InterPro" id="IPR008930">
    <property type="entry name" value="Terpenoid_cyclase/PrenylTrfase"/>
</dbReference>
<dbReference type="InterPro" id="IPR041203">
    <property type="entry name" value="Bact_A2M_MG5"/>
</dbReference>
<dbReference type="InterPro" id="IPR051802">
    <property type="entry name" value="YfhM-like"/>
</dbReference>
<dbReference type="Pfam" id="PF07703">
    <property type="entry name" value="A2M_BRD"/>
    <property type="match status" value="1"/>
</dbReference>
<dbReference type="SMART" id="SM01360">
    <property type="entry name" value="A2M"/>
    <property type="match status" value="1"/>
</dbReference>
<dbReference type="InterPro" id="IPR041246">
    <property type="entry name" value="Bact_MG10"/>
</dbReference>
<dbReference type="PANTHER" id="PTHR40094">
    <property type="entry name" value="ALPHA-2-MACROGLOBULIN HOMOLOG"/>
    <property type="match status" value="1"/>
</dbReference>
<keyword evidence="1" id="KW-0732">Signal</keyword>
<accession>A0A1W1BAB4</accession>
<gene>
    <name evidence="4" type="ORF">MNB_SV-12-1833</name>
</gene>
<dbReference type="SUPFAM" id="SSF48239">
    <property type="entry name" value="Terpenoid cyclases/Protein prenyltransferases"/>
    <property type="match status" value="1"/>
</dbReference>
<dbReference type="Gene3D" id="1.50.10.20">
    <property type="match status" value="1"/>
</dbReference>
<dbReference type="InterPro" id="IPR011626">
    <property type="entry name" value="Alpha-macroglobulin_TED"/>
</dbReference>
<organism evidence="4">
    <name type="scientific">hydrothermal vent metagenome</name>
    <dbReference type="NCBI Taxonomy" id="652676"/>
    <lineage>
        <taxon>unclassified sequences</taxon>
        <taxon>metagenomes</taxon>
        <taxon>ecological metagenomes</taxon>
    </lineage>
</organism>
<dbReference type="Pfam" id="PF17973">
    <property type="entry name" value="bMG10"/>
    <property type="match status" value="1"/>
</dbReference>
<dbReference type="Gene3D" id="2.60.40.1930">
    <property type="match status" value="1"/>
</dbReference>